<dbReference type="EMBL" id="STGV01000002">
    <property type="protein sequence ID" value="THV24041.1"/>
    <property type="molecule type" value="Genomic_DNA"/>
</dbReference>
<dbReference type="Proteomes" id="UP000308828">
    <property type="component" value="Unassembled WGS sequence"/>
</dbReference>
<sequence>MTLSIQSYSGSDATPFFGDLARLRATVFRDFPYLYEANPAYEQTYLSTYARSEGSVFVIARDGDTVVGVATGTPMSGETDEVKAPFLASDRDPAAYFYFGESVLLSAYRGQGIGVQFFEERERQAAQLGLRYATFCAVERPADHPRRPAGYQPLDAFWGKRGYTHHPELKTTFTWRDLDDAVETPKPLSFWIRDLKS</sequence>
<gene>
    <name evidence="2" type="ORF">FAA97_08690</name>
</gene>
<reference evidence="2 3" key="1">
    <citation type="submission" date="2019-04" db="EMBL/GenBank/DDBJ databases">
        <title>Genome sequence of strain shin9-1.</title>
        <authorList>
            <person name="Gao J."/>
            <person name="Sun J."/>
        </authorList>
    </citation>
    <scope>NUCLEOTIDE SEQUENCE [LARGE SCALE GENOMIC DNA]</scope>
    <source>
        <strain evidence="3">shin9-1</strain>
    </source>
</reference>
<comment type="caution">
    <text evidence="2">The sequence shown here is derived from an EMBL/GenBank/DDBJ whole genome shotgun (WGS) entry which is preliminary data.</text>
</comment>
<dbReference type="OrthoDB" id="187903at2"/>
<dbReference type="InterPro" id="IPR016181">
    <property type="entry name" value="Acyl_CoA_acyltransferase"/>
</dbReference>
<keyword evidence="3" id="KW-1185">Reference proteome</keyword>
<organism evidence="2 3">
    <name type="scientific">Peteryoungia ipomoeae</name>
    <dbReference type="NCBI Taxonomy" id="1210932"/>
    <lineage>
        <taxon>Bacteria</taxon>
        <taxon>Pseudomonadati</taxon>
        <taxon>Pseudomonadota</taxon>
        <taxon>Alphaproteobacteria</taxon>
        <taxon>Hyphomicrobiales</taxon>
        <taxon>Rhizobiaceae</taxon>
        <taxon>Peteryoungia</taxon>
    </lineage>
</organism>
<dbReference type="InterPro" id="IPR000182">
    <property type="entry name" value="GNAT_dom"/>
</dbReference>
<dbReference type="PROSITE" id="PS51186">
    <property type="entry name" value="GNAT"/>
    <property type="match status" value="1"/>
</dbReference>
<protein>
    <submittedName>
        <fullName evidence="2">GNAT family N-acetyltransferase</fullName>
    </submittedName>
</protein>
<dbReference type="Pfam" id="PF00583">
    <property type="entry name" value="Acetyltransf_1"/>
    <property type="match status" value="1"/>
</dbReference>
<evidence type="ECO:0000313" key="3">
    <source>
        <dbReference type="Proteomes" id="UP000308828"/>
    </source>
</evidence>
<dbReference type="CDD" id="cd04301">
    <property type="entry name" value="NAT_SF"/>
    <property type="match status" value="1"/>
</dbReference>
<dbReference type="AlphaFoldDB" id="A0A4S8P3M0"/>
<feature type="domain" description="N-acetyltransferase" evidence="1">
    <location>
        <begin position="8"/>
        <end position="189"/>
    </location>
</feature>
<dbReference type="Gene3D" id="3.40.630.30">
    <property type="match status" value="1"/>
</dbReference>
<dbReference type="RefSeq" id="WP_136598133.1">
    <property type="nucleotide sequence ID" value="NZ_STGV01000002.1"/>
</dbReference>
<dbReference type="SUPFAM" id="SSF55729">
    <property type="entry name" value="Acyl-CoA N-acyltransferases (Nat)"/>
    <property type="match status" value="1"/>
</dbReference>
<keyword evidence="2" id="KW-0808">Transferase</keyword>
<dbReference type="GO" id="GO:0016747">
    <property type="term" value="F:acyltransferase activity, transferring groups other than amino-acyl groups"/>
    <property type="evidence" value="ECO:0007669"/>
    <property type="project" value="InterPro"/>
</dbReference>
<proteinExistence type="predicted"/>
<evidence type="ECO:0000313" key="2">
    <source>
        <dbReference type="EMBL" id="THV24041.1"/>
    </source>
</evidence>
<name>A0A4S8P3M0_9HYPH</name>
<evidence type="ECO:0000259" key="1">
    <source>
        <dbReference type="PROSITE" id="PS51186"/>
    </source>
</evidence>
<accession>A0A4S8P3M0</accession>